<keyword evidence="4" id="KW-0520">NAD</keyword>
<evidence type="ECO:0000256" key="7">
    <source>
        <dbReference type="ARBA" id="ARBA00067530"/>
    </source>
</evidence>
<dbReference type="InterPro" id="IPR020904">
    <property type="entry name" value="Sc_DH/Rdtase_CS"/>
</dbReference>
<dbReference type="PANTHER" id="PTHR43669">
    <property type="entry name" value="5-KETO-D-GLUCONATE 5-REDUCTASE"/>
    <property type="match status" value="1"/>
</dbReference>
<dbReference type="InterPro" id="IPR002347">
    <property type="entry name" value="SDR_fam"/>
</dbReference>
<dbReference type="PRINTS" id="PR00080">
    <property type="entry name" value="SDRFAMILY"/>
</dbReference>
<dbReference type="GO" id="GO:0019290">
    <property type="term" value="P:siderophore biosynthetic process"/>
    <property type="evidence" value="ECO:0007669"/>
    <property type="project" value="InterPro"/>
</dbReference>
<dbReference type="NCBIfam" id="TIGR04316">
    <property type="entry name" value="dhbA_paeA"/>
    <property type="match status" value="1"/>
</dbReference>
<dbReference type="SUPFAM" id="SSF51735">
    <property type="entry name" value="NAD(P)-binding Rossmann-fold domains"/>
    <property type="match status" value="1"/>
</dbReference>
<evidence type="ECO:0000256" key="6">
    <source>
        <dbReference type="ARBA" id="ARBA00066334"/>
    </source>
</evidence>
<evidence type="ECO:0000256" key="4">
    <source>
        <dbReference type="ARBA" id="ARBA00023027"/>
    </source>
</evidence>
<dbReference type="InterPro" id="IPR036291">
    <property type="entry name" value="NAD(P)-bd_dom_sf"/>
</dbReference>
<evidence type="ECO:0000313" key="12">
    <source>
        <dbReference type="Proteomes" id="UP001220962"/>
    </source>
</evidence>
<evidence type="ECO:0000256" key="2">
    <source>
        <dbReference type="ARBA" id="ARBA00006484"/>
    </source>
</evidence>
<evidence type="ECO:0000256" key="8">
    <source>
        <dbReference type="NCBIfam" id="TIGR04316"/>
    </source>
</evidence>
<dbReference type="NCBIfam" id="NF006074">
    <property type="entry name" value="PRK08220.1"/>
    <property type="match status" value="1"/>
</dbReference>
<comment type="catalytic activity">
    <reaction evidence="5">
        <text>(2S,3S)-2,3-dihydroxy-2,3-dihydrobenzoate + NAD(+) = 2,3-dihydroxybenzoate + NADH + H(+)</text>
        <dbReference type="Rhea" id="RHEA:23824"/>
        <dbReference type="ChEBI" id="CHEBI:15378"/>
        <dbReference type="ChEBI" id="CHEBI:36654"/>
        <dbReference type="ChEBI" id="CHEBI:57540"/>
        <dbReference type="ChEBI" id="CHEBI:57945"/>
        <dbReference type="ChEBI" id="CHEBI:58764"/>
        <dbReference type="EC" id="1.3.1.28"/>
    </reaction>
</comment>
<dbReference type="EMBL" id="CP118108">
    <property type="protein sequence ID" value="WDI04407.1"/>
    <property type="molecule type" value="Genomic_DNA"/>
</dbReference>
<dbReference type="InterPro" id="IPR003560">
    <property type="entry name" value="DHB_DH"/>
</dbReference>
<dbReference type="FunFam" id="3.40.50.720:FF:000160">
    <property type="entry name" value="2,3-dihydro-2,3-dihydroxybenzoate dehydrogenase"/>
    <property type="match status" value="1"/>
</dbReference>
<keyword evidence="3 10" id="KW-0560">Oxidoreductase</keyword>
<comment type="pathway">
    <text evidence="1">Siderophore biosynthesis.</text>
</comment>
<dbReference type="AlphaFoldDB" id="A0AAX3N4U1"/>
<evidence type="ECO:0000313" key="13">
    <source>
        <dbReference type="Proteomes" id="UP001221519"/>
    </source>
</evidence>
<evidence type="ECO:0000256" key="9">
    <source>
        <dbReference type="RuleBase" id="RU000363"/>
    </source>
</evidence>
<name>A0AAX3N4U1_9BACL</name>
<dbReference type="Proteomes" id="UP001221519">
    <property type="component" value="Chromosome"/>
</dbReference>
<dbReference type="EC" id="1.3.1.28" evidence="6 8"/>
<evidence type="ECO:0000256" key="1">
    <source>
        <dbReference type="ARBA" id="ARBA00004924"/>
    </source>
</evidence>
<evidence type="ECO:0000256" key="3">
    <source>
        <dbReference type="ARBA" id="ARBA00023002"/>
    </source>
</evidence>
<dbReference type="RefSeq" id="WP_047914049.1">
    <property type="nucleotide sequence ID" value="NZ_CP118101.1"/>
</dbReference>
<sequence length="261" mass="27509">MASASLTGKVAVVTGAAQGIGKAVAKVLAADGIQVALIDYNASQLHDTVKELQKEGYAAAAFPADVRESSSVDHAMQQIIREMDHIDIAVNVAGVLDTGPVAFMDDEDWHQTFAVNTHGVFYVSRAAARHMIPRKTGVIITVGSNAYAMPRVNMSAYAASKAAAAHFTKCLGLELAQHGIRCNIVSPGSTDTDMQRGMWTDELGAEAVIGGSLENYRVGIPLGRIAEAEDIADTVAFLISDKAKHITMCELRVDGGATLGV</sequence>
<dbReference type="GO" id="GO:0008667">
    <property type="term" value="F:2,3-dihydro-2,3-dihydroxybenzoate dehydrogenase activity"/>
    <property type="evidence" value="ECO:0007669"/>
    <property type="project" value="UniProtKB-UniRule"/>
</dbReference>
<dbReference type="PANTHER" id="PTHR43669:SF3">
    <property type="entry name" value="ALCOHOL DEHYDROGENASE, PUTATIVE (AFU_ORTHOLOGUE AFUA_3G03445)-RELATED"/>
    <property type="match status" value="1"/>
</dbReference>
<dbReference type="PROSITE" id="PS00061">
    <property type="entry name" value="ADH_SHORT"/>
    <property type="match status" value="1"/>
</dbReference>
<dbReference type="PRINTS" id="PR01397">
    <property type="entry name" value="DHBDHDRGNASE"/>
</dbReference>
<dbReference type="EMBL" id="CP118101">
    <property type="protein sequence ID" value="WDH84725.1"/>
    <property type="molecule type" value="Genomic_DNA"/>
</dbReference>
<proteinExistence type="inferred from homology"/>
<evidence type="ECO:0000313" key="11">
    <source>
        <dbReference type="EMBL" id="WDI04407.1"/>
    </source>
</evidence>
<dbReference type="Pfam" id="PF00106">
    <property type="entry name" value="adh_short"/>
    <property type="match status" value="1"/>
</dbReference>
<protein>
    <recommendedName>
        <fullName evidence="7 8">2,3-dihydro-2,3-dihydroxybenzoate dehydrogenase</fullName>
        <ecNumber evidence="6 8">1.3.1.28</ecNumber>
    </recommendedName>
</protein>
<gene>
    <name evidence="10" type="ORF">PUW23_11140</name>
    <name evidence="11" type="ORF">PUW25_10825</name>
</gene>
<reference evidence="10 13" key="1">
    <citation type="submission" date="2023-02" db="EMBL/GenBank/DDBJ databases">
        <title>Pathogen: clinical or host-associated sample.</title>
        <authorList>
            <person name="Hergert J."/>
            <person name="Casey R."/>
            <person name="Wagner J."/>
            <person name="Young E.L."/>
            <person name="Oakeson K.F."/>
        </authorList>
    </citation>
    <scope>NUCLEOTIDE SEQUENCE</scope>
    <source>
        <strain evidence="11 13">2022CK-00829</strain>
        <strain evidence="10">2022CK-00830</strain>
    </source>
</reference>
<evidence type="ECO:0000313" key="10">
    <source>
        <dbReference type="EMBL" id="WDH84725.1"/>
    </source>
</evidence>
<accession>A0AAX3N4U1</accession>
<dbReference type="Gene3D" id="3.40.50.720">
    <property type="entry name" value="NAD(P)-binding Rossmann-like Domain"/>
    <property type="match status" value="1"/>
</dbReference>
<organism evidence="10 12">
    <name type="scientific">Paenibacillus urinalis</name>
    <dbReference type="NCBI Taxonomy" id="521520"/>
    <lineage>
        <taxon>Bacteria</taxon>
        <taxon>Bacillati</taxon>
        <taxon>Bacillota</taxon>
        <taxon>Bacilli</taxon>
        <taxon>Bacillales</taxon>
        <taxon>Paenibacillaceae</taxon>
        <taxon>Paenibacillus</taxon>
    </lineage>
</organism>
<comment type="similarity">
    <text evidence="2 9">Belongs to the short-chain dehydrogenases/reductases (SDR) family.</text>
</comment>
<evidence type="ECO:0000256" key="5">
    <source>
        <dbReference type="ARBA" id="ARBA00052874"/>
    </source>
</evidence>
<dbReference type="Proteomes" id="UP001220962">
    <property type="component" value="Chromosome"/>
</dbReference>
<keyword evidence="13" id="KW-1185">Reference proteome</keyword>